<dbReference type="GO" id="GO:0036158">
    <property type="term" value="P:outer dynein arm assembly"/>
    <property type="evidence" value="ECO:0007669"/>
    <property type="project" value="InterPro"/>
</dbReference>
<evidence type="ECO:0000313" key="4">
    <source>
        <dbReference type="EMBL" id="JAS36432.1"/>
    </source>
</evidence>
<dbReference type="GO" id="GO:0036064">
    <property type="term" value="C:ciliary basal body"/>
    <property type="evidence" value="ECO:0007669"/>
    <property type="project" value="TreeGrafter"/>
</dbReference>
<reference evidence="3" key="1">
    <citation type="submission" date="2015-12" db="EMBL/GenBank/DDBJ databases">
        <title>De novo transcriptome assembly of four potential Pierce s Disease insect vectors from Arizona vineyards.</title>
        <authorList>
            <person name="Tassone E.E."/>
        </authorList>
    </citation>
    <scope>NUCLEOTIDE SEQUENCE</scope>
</reference>
<keyword evidence="1" id="KW-0175">Coiled coil</keyword>
<feature type="coiled-coil region" evidence="1">
    <location>
        <begin position="34"/>
        <end position="61"/>
    </location>
</feature>
<dbReference type="GO" id="GO:0035253">
    <property type="term" value="C:ciliary rootlet"/>
    <property type="evidence" value="ECO:0007669"/>
    <property type="project" value="TreeGrafter"/>
</dbReference>
<dbReference type="AlphaFoldDB" id="A0A1B6CKS4"/>
<dbReference type="PANTHER" id="PTHR46518">
    <property type="entry name" value="COILED-COIL DOMAIN-CONTAINING PROTEIN 151"/>
    <property type="match status" value="1"/>
</dbReference>
<gene>
    <name evidence="3" type="ORF">g.28282</name>
    <name evidence="4" type="ORF">g.28286</name>
    <name evidence="2" type="ORF">g.28294</name>
</gene>
<dbReference type="GO" id="GO:0003341">
    <property type="term" value="P:cilium movement"/>
    <property type="evidence" value="ECO:0007669"/>
    <property type="project" value="InterPro"/>
</dbReference>
<sequence>MTEDIDNNQWSMKDKLSQYRSITHLQQRTIAHSKDVMNNLRKKQETKIKDLIKQNNKYRENYGLSIYGDRKKLVPVLQNHPILQLAYQNKIPKDIEENLKQVAFSKKKQLHRQCYKNKQREDDFLNIKLELEELQTASTTSKDHMWEEQQLTYEIQQVKSKLNAASIINESSLNMINVLEKDTICYNRILEELETDSKKQYHCILKAAKLGQEAADELSKLHKEYDIIVKTVKKNMKEKNRAIHNIKKKYEKVRAHNSHIPKVKSHEVSQSVDADNRDSGGEVNFQESEVILPVMERTITRLTGILKELQNISLVPSFEDIFPRALEQLKNKVRLQRQVVINEEQKTTILDQRNTLDVLLEVAIYHTLKAAVTFKNNQDHTEHKIEEEKKVIQGYKKKNHYQNEHILHIRTALITFNILLSKFYPIQDELILNVSAESEDKLFAESEFAVKPLLQPKSDAVSVLGMVNEKIKWVLDQISKKKMDPSKPKTLLKRRVTYDSILKDVLEDESDTIVAAMLDELSELDDPTVPTWKDIKSQSQKIVEQFEDPRAMFKGPTDLQYKKHRCF</sequence>
<dbReference type="EMBL" id="GEDC01000866">
    <property type="protein sequence ID" value="JAS36432.1"/>
    <property type="molecule type" value="Transcribed_RNA"/>
</dbReference>
<dbReference type="InterPro" id="IPR033192">
    <property type="entry name" value="ODAD3"/>
</dbReference>
<name>A0A1B6CKS4_9HEMI</name>
<feature type="coiled-coil region" evidence="1">
    <location>
        <begin position="229"/>
        <end position="256"/>
    </location>
</feature>
<dbReference type="EMBL" id="GEDC01025368">
    <property type="protein sequence ID" value="JAS11930.1"/>
    <property type="molecule type" value="Transcribed_RNA"/>
</dbReference>
<evidence type="ECO:0000313" key="3">
    <source>
        <dbReference type="EMBL" id="JAS14057.1"/>
    </source>
</evidence>
<dbReference type="PANTHER" id="PTHR46518:SF1">
    <property type="entry name" value="OUTER DYNEIN ARM-DOCKING COMPLEX SUBUNIT 3"/>
    <property type="match status" value="1"/>
</dbReference>
<organism evidence="3">
    <name type="scientific">Clastoptera arizonana</name>
    <name type="common">Arizona spittle bug</name>
    <dbReference type="NCBI Taxonomy" id="38151"/>
    <lineage>
        <taxon>Eukaryota</taxon>
        <taxon>Metazoa</taxon>
        <taxon>Ecdysozoa</taxon>
        <taxon>Arthropoda</taxon>
        <taxon>Hexapoda</taxon>
        <taxon>Insecta</taxon>
        <taxon>Pterygota</taxon>
        <taxon>Neoptera</taxon>
        <taxon>Paraneoptera</taxon>
        <taxon>Hemiptera</taxon>
        <taxon>Auchenorrhyncha</taxon>
        <taxon>Cercopoidea</taxon>
        <taxon>Clastopteridae</taxon>
        <taxon>Clastoptera</taxon>
    </lineage>
</organism>
<proteinExistence type="predicted"/>
<evidence type="ECO:0000313" key="2">
    <source>
        <dbReference type="EMBL" id="JAS11930.1"/>
    </source>
</evidence>
<protein>
    <submittedName>
        <fullName evidence="3">Uncharacterized protein</fullName>
    </submittedName>
</protein>
<accession>A0A1B6CKS4</accession>
<dbReference type="EMBL" id="GEDC01023241">
    <property type="protein sequence ID" value="JAS14057.1"/>
    <property type="molecule type" value="Transcribed_RNA"/>
</dbReference>
<dbReference type="GO" id="GO:0097542">
    <property type="term" value="C:ciliary tip"/>
    <property type="evidence" value="ECO:0007669"/>
    <property type="project" value="TreeGrafter"/>
</dbReference>
<evidence type="ECO:0000256" key="1">
    <source>
        <dbReference type="SAM" id="Coils"/>
    </source>
</evidence>